<dbReference type="Gene3D" id="3.30.420.10">
    <property type="entry name" value="Ribonuclease H-like superfamily/Ribonuclease H"/>
    <property type="match status" value="1"/>
</dbReference>
<dbReference type="Gene3D" id="3.30.70.270">
    <property type="match status" value="2"/>
</dbReference>
<gene>
    <name evidence="6" type="ORF">Tci_065211</name>
</gene>
<reference evidence="6" key="1">
    <citation type="journal article" date="2019" name="Sci. Rep.">
        <title>Draft genome of Tanacetum cinerariifolium, the natural source of mosquito coil.</title>
        <authorList>
            <person name="Yamashiro T."/>
            <person name="Shiraishi A."/>
            <person name="Satake H."/>
            <person name="Nakayama K."/>
        </authorList>
    </citation>
    <scope>NUCLEOTIDE SEQUENCE</scope>
</reference>
<dbReference type="EMBL" id="BKCJ010010806">
    <property type="protein sequence ID" value="GEU93233.1"/>
    <property type="molecule type" value="Genomic_DNA"/>
</dbReference>
<protein>
    <submittedName>
        <fullName evidence="6">DNA-directed DNA polymerase</fullName>
    </submittedName>
</protein>
<feature type="domain" description="Integrase catalytic" evidence="5">
    <location>
        <begin position="763"/>
        <end position="932"/>
    </location>
</feature>
<keyword evidence="3" id="KW-0540">Nuclease</keyword>
<dbReference type="Gene3D" id="2.40.70.10">
    <property type="entry name" value="Acid Proteases"/>
    <property type="match status" value="1"/>
</dbReference>
<accession>A0A6L2P482</accession>
<dbReference type="GO" id="GO:0004519">
    <property type="term" value="F:endonuclease activity"/>
    <property type="evidence" value="ECO:0007669"/>
    <property type="project" value="UniProtKB-KW"/>
</dbReference>
<dbReference type="InterPro" id="IPR012337">
    <property type="entry name" value="RNaseH-like_sf"/>
</dbReference>
<keyword evidence="6" id="KW-0239">DNA-directed DNA polymerase</keyword>
<dbReference type="SUPFAM" id="SSF53098">
    <property type="entry name" value="Ribonuclease H-like"/>
    <property type="match status" value="1"/>
</dbReference>
<comment type="caution">
    <text evidence="6">The sequence shown here is derived from an EMBL/GenBank/DDBJ whole genome shotgun (WGS) entry which is preliminary data.</text>
</comment>
<sequence>MRTRSQSHHNSPQQEASPVIVEPLRIELPFLEDQFQEDPPPEVLMADNRTMTELLQAPTEGYEDAIVIPEISTNNFELKYGLINLVQNKQFFEHDKEDPHAHILYFNKITSTMRVPNVPSSSLKLMLFPFSLEGAARIRLEKEPPRSILTWDDLVSKYINQFFPPSKTTNLRNEIMRFQQRFDESFYEAWDRFNDLLRACPHHGFSELHQLDTFYNALNVKDQDSLNSAAGGNFLDKMPKECLKIIESKSKLRQSRAKAVVAKEALSLPELTLTCMTLELVDRSVFKPIGIAKDVSFKVGAFHFLANFVVVDFEPDPQVPLILERCFLKTDRALIDVHKGELTLRIGNEAITYNLDRTVRYSANYNQMTANKIDVIEMACEEYSQEVLSFSDVTASGNPTPHDDLIVSTTSPTLTSFGDSDFLLFEEADAFLGLEDDPNSPKINPFYSDPKGDILLLETILNSKPLPPLPNHEQYLPSFKKELKVCAAKTVKSFVDEPPEAELKDLPPHLEYAFLEGDNKLPVIITKELGDEEKSALIKVLKSHKRAITWKLSDIQGINPKFCTHKILMEEDYKPAVQHQRRVNPKIHDVIKKENEENELIPTRLVIGWRVCIDYRKLNEATRKDHFPLPFMDQMLERLAGNEFYCFLDGFSRCEDTNLSLNWEKSHFMVKEGIVLVHKISKKGIEVDRAKVDVITKLPHPTTVKGVRSFLGHADRIKAFQTLKRKLTKAPILIAPNWDLPFEHMFDASNFAIENLATDHLSRLENPYENVLDPMGINKTFPLETLSMVTFHGDSSAPWFAGFANYRVGNFIVKALPTNDARVVCKFLKSLFTRFGAPQAIISDRDTHFCNDQFAKVMLKYGVTHRLSIAYHLQTSGQVEVSNRGLKRILERTIGENRASWSDKIDDALWAFRTAYKTPIGCTPYKLVYGKAVIF</sequence>
<evidence type="ECO:0000313" key="6">
    <source>
        <dbReference type="EMBL" id="GEU93233.1"/>
    </source>
</evidence>
<proteinExistence type="predicted"/>
<dbReference type="InterPro" id="IPR043128">
    <property type="entry name" value="Rev_trsase/Diguanyl_cyclase"/>
</dbReference>
<dbReference type="InterPro" id="IPR005162">
    <property type="entry name" value="Retrotrans_gag_dom"/>
</dbReference>
<dbReference type="AlphaFoldDB" id="A0A6L2P482"/>
<dbReference type="PROSITE" id="PS50994">
    <property type="entry name" value="INTEGRASE"/>
    <property type="match status" value="1"/>
</dbReference>
<dbReference type="GO" id="GO:0015074">
    <property type="term" value="P:DNA integration"/>
    <property type="evidence" value="ECO:0007669"/>
    <property type="project" value="InterPro"/>
</dbReference>
<dbReference type="InterPro" id="IPR021109">
    <property type="entry name" value="Peptidase_aspartic_dom_sf"/>
</dbReference>
<dbReference type="GO" id="GO:0003676">
    <property type="term" value="F:nucleic acid binding"/>
    <property type="evidence" value="ECO:0007669"/>
    <property type="project" value="InterPro"/>
</dbReference>
<dbReference type="PANTHER" id="PTHR37984">
    <property type="entry name" value="PROTEIN CBG26694"/>
    <property type="match status" value="1"/>
</dbReference>
<evidence type="ECO:0000256" key="4">
    <source>
        <dbReference type="ARBA" id="ARBA00022759"/>
    </source>
</evidence>
<dbReference type="InterPro" id="IPR036397">
    <property type="entry name" value="RNaseH_sf"/>
</dbReference>
<evidence type="ECO:0000256" key="3">
    <source>
        <dbReference type="ARBA" id="ARBA00022722"/>
    </source>
</evidence>
<evidence type="ECO:0000256" key="2">
    <source>
        <dbReference type="ARBA" id="ARBA00022695"/>
    </source>
</evidence>
<name>A0A6L2P482_TANCI</name>
<evidence type="ECO:0000259" key="5">
    <source>
        <dbReference type="PROSITE" id="PS50994"/>
    </source>
</evidence>
<dbReference type="SUPFAM" id="SSF56672">
    <property type="entry name" value="DNA/RNA polymerases"/>
    <property type="match status" value="1"/>
</dbReference>
<evidence type="ECO:0000256" key="1">
    <source>
        <dbReference type="ARBA" id="ARBA00022679"/>
    </source>
</evidence>
<organism evidence="6">
    <name type="scientific">Tanacetum cinerariifolium</name>
    <name type="common">Dalmatian daisy</name>
    <name type="synonym">Chrysanthemum cinerariifolium</name>
    <dbReference type="NCBI Taxonomy" id="118510"/>
    <lineage>
        <taxon>Eukaryota</taxon>
        <taxon>Viridiplantae</taxon>
        <taxon>Streptophyta</taxon>
        <taxon>Embryophyta</taxon>
        <taxon>Tracheophyta</taxon>
        <taxon>Spermatophyta</taxon>
        <taxon>Magnoliopsida</taxon>
        <taxon>eudicotyledons</taxon>
        <taxon>Gunneridae</taxon>
        <taxon>Pentapetalae</taxon>
        <taxon>asterids</taxon>
        <taxon>campanulids</taxon>
        <taxon>Asterales</taxon>
        <taxon>Asteraceae</taxon>
        <taxon>Asteroideae</taxon>
        <taxon>Anthemideae</taxon>
        <taxon>Anthemidinae</taxon>
        <taxon>Tanacetum</taxon>
    </lineage>
</organism>
<dbReference type="PANTHER" id="PTHR37984:SF5">
    <property type="entry name" value="PROTEIN NYNRIN-LIKE"/>
    <property type="match status" value="1"/>
</dbReference>
<dbReference type="GO" id="GO:0003887">
    <property type="term" value="F:DNA-directed DNA polymerase activity"/>
    <property type="evidence" value="ECO:0007669"/>
    <property type="project" value="UniProtKB-KW"/>
</dbReference>
<keyword evidence="4" id="KW-0255">Endonuclease</keyword>
<dbReference type="InterPro" id="IPR043502">
    <property type="entry name" value="DNA/RNA_pol_sf"/>
</dbReference>
<keyword evidence="4" id="KW-0378">Hydrolase</keyword>
<keyword evidence="1" id="KW-0808">Transferase</keyword>
<keyword evidence="2" id="KW-0548">Nucleotidyltransferase</keyword>
<dbReference type="Pfam" id="PF03732">
    <property type="entry name" value="Retrotrans_gag"/>
    <property type="match status" value="1"/>
</dbReference>
<dbReference type="InterPro" id="IPR050951">
    <property type="entry name" value="Retrovirus_Pol_polyprotein"/>
</dbReference>
<dbReference type="InterPro" id="IPR001584">
    <property type="entry name" value="Integrase_cat-core"/>
</dbReference>